<keyword evidence="3" id="KW-1185">Reference proteome</keyword>
<protein>
    <submittedName>
        <fullName evidence="2">Uncharacterized protein</fullName>
    </submittedName>
</protein>
<gene>
    <name evidence="2" type="ORF">GDO78_004794</name>
</gene>
<proteinExistence type="predicted"/>
<feature type="region of interest" description="Disordered" evidence="1">
    <location>
        <begin position="82"/>
        <end position="114"/>
    </location>
</feature>
<accession>A0A8J6ESA2</accession>
<evidence type="ECO:0000313" key="2">
    <source>
        <dbReference type="EMBL" id="KAG9474672.1"/>
    </source>
</evidence>
<dbReference type="EMBL" id="WNTK01000013">
    <property type="protein sequence ID" value="KAG9474672.1"/>
    <property type="molecule type" value="Genomic_DNA"/>
</dbReference>
<evidence type="ECO:0000313" key="3">
    <source>
        <dbReference type="Proteomes" id="UP000770717"/>
    </source>
</evidence>
<name>A0A8J6ESA2_ELECQ</name>
<organism evidence="2 3">
    <name type="scientific">Eleutherodactylus coqui</name>
    <name type="common">Puerto Rican coqui</name>
    <dbReference type="NCBI Taxonomy" id="57060"/>
    <lineage>
        <taxon>Eukaryota</taxon>
        <taxon>Metazoa</taxon>
        <taxon>Chordata</taxon>
        <taxon>Craniata</taxon>
        <taxon>Vertebrata</taxon>
        <taxon>Euteleostomi</taxon>
        <taxon>Amphibia</taxon>
        <taxon>Batrachia</taxon>
        <taxon>Anura</taxon>
        <taxon>Neobatrachia</taxon>
        <taxon>Hyloidea</taxon>
        <taxon>Eleutherodactylidae</taxon>
        <taxon>Eleutherodactylinae</taxon>
        <taxon>Eleutherodactylus</taxon>
        <taxon>Eleutherodactylus</taxon>
    </lineage>
</organism>
<dbReference type="Proteomes" id="UP000770717">
    <property type="component" value="Unassembled WGS sequence"/>
</dbReference>
<dbReference type="AlphaFoldDB" id="A0A8J6ESA2"/>
<sequence>MYCMTLGALTCYKGGDHSQAQARLEGGVYGIPSLAPLQGSGLYCCRLPAAEAKHRREGWSYTVKATDVHGVSKSPGNKCRCSTTSSRRGLARTKPECRQEKQKAGREDYWFQPP</sequence>
<feature type="compositionally biased region" description="Basic and acidic residues" evidence="1">
    <location>
        <begin position="93"/>
        <end position="114"/>
    </location>
</feature>
<evidence type="ECO:0000256" key="1">
    <source>
        <dbReference type="SAM" id="MobiDB-lite"/>
    </source>
</evidence>
<reference evidence="2" key="1">
    <citation type="thesis" date="2020" institute="ProQuest LLC" country="789 East Eisenhower Parkway, Ann Arbor, MI, USA">
        <title>Comparative Genomics and Chromosome Evolution.</title>
        <authorList>
            <person name="Mudd A.B."/>
        </authorList>
    </citation>
    <scope>NUCLEOTIDE SEQUENCE</scope>
    <source>
        <strain evidence="2">HN-11 Male</strain>
        <tissue evidence="2">Kidney and liver</tissue>
    </source>
</reference>
<comment type="caution">
    <text evidence="2">The sequence shown here is derived from an EMBL/GenBank/DDBJ whole genome shotgun (WGS) entry which is preliminary data.</text>
</comment>